<sequence length="190" mass="20967">MNGQTEIDAVFLDALPDANFIEGEFSTMYRYVPMTEEAARIVNAWTYPQPYDFYNIGGEDEGIAELLNGEYYSVRGENDQIAGFICSGHSARIPGAYEAGIYNDPDCLDVGLGLRPDLTGKGLGSDYVKQAIEFLGKELGKSKFRLAVAAFNERAIRTYEKVGFRRGEQVHSPVSGVQVPFVVMRLTESG</sequence>
<accession>A0A927C4P6</accession>
<proteinExistence type="predicted"/>
<name>A0A927C4P6_9BACL</name>
<evidence type="ECO:0000313" key="2">
    <source>
        <dbReference type="EMBL" id="MBD2860754.1"/>
    </source>
</evidence>
<dbReference type="Gene3D" id="3.40.630.30">
    <property type="match status" value="1"/>
</dbReference>
<evidence type="ECO:0000313" key="3">
    <source>
        <dbReference type="Proteomes" id="UP000639396"/>
    </source>
</evidence>
<dbReference type="PROSITE" id="PS51186">
    <property type="entry name" value="GNAT"/>
    <property type="match status" value="1"/>
</dbReference>
<dbReference type="InterPro" id="IPR000182">
    <property type="entry name" value="GNAT_dom"/>
</dbReference>
<evidence type="ECO:0000259" key="1">
    <source>
        <dbReference type="PROSITE" id="PS51186"/>
    </source>
</evidence>
<comment type="caution">
    <text evidence="2">The sequence shown here is derived from an EMBL/GenBank/DDBJ whole genome shotgun (WGS) entry which is preliminary data.</text>
</comment>
<keyword evidence="3" id="KW-1185">Reference proteome</keyword>
<dbReference type="InterPro" id="IPR016181">
    <property type="entry name" value="Acyl_CoA_acyltransferase"/>
</dbReference>
<dbReference type="Proteomes" id="UP000639396">
    <property type="component" value="Unassembled WGS sequence"/>
</dbReference>
<reference evidence="2" key="1">
    <citation type="submission" date="2020-09" db="EMBL/GenBank/DDBJ databases">
        <title>A novel bacterium of genus Paenibacillus, isolated from South China Sea.</title>
        <authorList>
            <person name="Huang H."/>
            <person name="Mo K."/>
            <person name="Hu Y."/>
        </authorList>
    </citation>
    <scope>NUCLEOTIDE SEQUENCE</scope>
    <source>
        <strain evidence="2">IB182363</strain>
    </source>
</reference>
<feature type="domain" description="N-acetyltransferase" evidence="1">
    <location>
        <begin position="29"/>
        <end position="189"/>
    </location>
</feature>
<dbReference type="RefSeq" id="WP_190924174.1">
    <property type="nucleotide sequence ID" value="NZ_JACXJA010000003.1"/>
</dbReference>
<dbReference type="AlphaFoldDB" id="A0A927C4P6"/>
<gene>
    <name evidence="2" type="ORF">IDH45_01985</name>
</gene>
<dbReference type="GO" id="GO:0016747">
    <property type="term" value="F:acyltransferase activity, transferring groups other than amino-acyl groups"/>
    <property type="evidence" value="ECO:0007669"/>
    <property type="project" value="InterPro"/>
</dbReference>
<dbReference type="EMBL" id="JACXJA010000003">
    <property type="protein sequence ID" value="MBD2860754.1"/>
    <property type="molecule type" value="Genomic_DNA"/>
</dbReference>
<dbReference type="SUPFAM" id="SSF55729">
    <property type="entry name" value="Acyl-CoA N-acyltransferases (Nat)"/>
    <property type="match status" value="1"/>
</dbReference>
<protein>
    <submittedName>
        <fullName evidence="2">GNAT family N-acetyltransferase</fullName>
    </submittedName>
</protein>
<dbReference type="Pfam" id="PF00583">
    <property type="entry name" value="Acetyltransf_1"/>
    <property type="match status" value="1"/>
</dbReference>
<organism evidence="2 3">
    <name type="scientific">Paenibacillus oceani</name>
    <dbReference type="NCBI Taxonomy" id="2772510"/>
    <lineage>
        <taxon>Bacteria</taxon>
        <taxon>Bacillati</taxon>
        <taxon>Bacillota</taxon>
        <taxon>Bacilli</taxon>
        <taxon>Bacillales</taxon>
        <taxon>Paenibacillaceae</taxon>
        <taxon>Paenibacillus</taxon>
    </lineage>
</organism>